<accession>A0ABX1YVU0</accession>
<dbReference type="CDD" id="cd04301">
    <property type="entry name" value="NAT_SF"/>
    <property type="match status" value="1"/>
</dbReference>
<protein>
    <submittedName>
        <fullName evidence="2">GNAT family N-acetyltransferase</fullName>
    </submittedName>
</protein>
<dbReference type="EMBL" id="WHOB01000097">
    <property type="protein sequence ID" value="NOU83888.1"/>
    <property type="molecule type" value="Genomic_DNA"/>
</dbReference>
<comment type="caution">
    <text evidence="2">The sequence shown here is derived from an EMBL/GenBank/DDBJ whole genome shotgun (WGS) entry which is preliminary data.</text>
</comment>
<reference evidence="2 3" key="1">
    <citation type="submission" date="2019-10" db="EMBL/GenBank/DDBJ databases">
        <title>Description of Paenibacillus terricola sp. nov.</title>
        <authorList>
            <person name="Carlier A."/>
            <person name="Qi S."/>
        </authorList>
    </citation>
    <scope>NUCLEOTIDE SEQUENCE [LARGE SCALE GENOMIC DNA]</scope>
    <source>
        <strain evidence="2 3">LMG 31459</strain>
    </source>
</reference>
<evidence type="ECO:0000313" key="3">
    <source>
        <dbReference type="Proteomes" id="UP000596857"/>
    </source>
</evidence>
<feature type="domain" description="N-acetyltransferase" evidence="1">
    <location>
        <begin position="30"/>
        <end position="173"/>
    </location>
</feature>
<name>A0ABX1YVU0_9BACL</name>
<evidence type="ECO:0000259" key="1">
    <source>
        <dbReference type="PROSITE" id="PS51186"/>
    </source>
</evidence>
<keyword evidence="3" id="KW-1185">Reference proteome</keyword>
<dbReference type="Proteomes" id="UP000596857">
    <property type="component" value="Unassembled WGS sequence"/>
</dbReference>
<dbReference type="Pfam" id="PF00583">
    <property type="entry name" value="Acetyltransf_1"/>
    <property type="match status" value="1"/>
</dbReference>
<organism evidence="2 3">
    <name type="scientific">Paenibacillus phytohabitans</name>
    <dbReference type="NCBI Taxonomy" id="2654978"/>
    <lineage>
        <taxon>Bacteria</taxon>
        <taxon>Bacillati</taxon>
        <taxon>Bacillota</taxon>
        <taxon>Bacilli</taxon>
        <taxon>Bacillales</taxon>
        <taxon>Paenibacillaceae</taxon>
        <taxon>Paenibacillus</taxon>
    </lineage>
</organism>
<dbReference type="Gene3D" id="3.40.630.30">
    <property type="match status" value="1"/>
</dbReference>
<dbReference type="RefSeq" id="WP_171720928.1">
    <property type="nucleotide sequence ID" value="NZ_WHOB01000097.1"/>
</dbReference>
<dbReference type="InterPro" id="IPR000182">
    <property type="entry name" value="GNAT_dom"/>
</dbReference>
<sequence length="225" mass="26278">MSYSFKKIESITEKQKRDILTLARSNAEFIGVYVVNSDSPFYPYISALEHARTRYYLEWLESTGVEKTHLIIAENVEQEIIGYLLYNCDASHTKDVSICSTVVAEQYRNKKVLTEMLELLKSESDSIVLTCFKDKVELYKKFGFKLLSHSETQIAMIFGNYSGKGEIYGVDDEVIKREVRYIKDDIKKKLGLSFNHHDEIFRSKQMNECNKAEKYFSNQRKKGRR</sequence>
<dbReference type="SUPFAM" id="SSF55729">
    <property type="entry name" value="Acyl-CoA N-acyltransferases (Nat)"/>
    <property type="match status" value="1"/>
</dbReference>
<dbReference type="InterPro" id="IPR016181">
    <property type="entry name" value="Acyl_CoA_acyltransferase"/>
</dbReference>
<dbReference type="PROSITE" id="PS51186">
    <property type="entry name" value="GNAT"/>
    <property type="match status" value="1"/>
</dbReference>
<evidence type="ECO:0000313" key="2">
    <source>
        <dbReference type="EMBL" id="NOU83888.1"/>
    </source>
</evidence>
<gene>
    <name evidence="2" type="ORF">GC101_34095</name>
</gene>
<proteinExistence type="predicted"/>